<dbReference type="Pfam" id="PF01431">
    <property type="entry name" value="Peptidase_M13"/>
    <property type="match status" value="1"/>
</dbReference>
<feature type="non-terminal residue" evidence="12">
    <location>
        <position position="1"/>
    </location>
</feature>
<keyword evidence="9" id="KW-0732">Signal</keyword>
<evidence type="ECO:0000256" key="2">
    <source>
        <dbReference type="ARBA" id="ARBA00004401"/>
    </source>
</evidence>
<evidence type="ECO:0000256" key="8">
    <source>
        <dbReference type="ARBA" id="ARBA00023049"/>
    </source>
</evidence>
<reference evidence="12" key="1">
    <citation type="submission" date="2015-11" db="EMBL/GenBank/DDBJ databases">
        <title>De novo transcriptome assembly of four potential Pierce s Disease insect vectors from Arizona vineyards.</title>
        <authorList>
            <person name="Tassone E.E."/>
        </authorList>
    </citation>
    <scope>NUCLEOTIDE SEQUENCE</scope>
</reference>
<comment type="subcellular location">
    <subcellularLocation>
        <location evidence="2">Cell membrane</location>
        <topology evidence="2">Single-pass type II membrane protein</topology>
    </subcellularLocation>
</comment>
<sequence>SAFCIVTALLLFFILGIQEENTNANVGTTICQSNICYETAYRILENMDPKVSPCEDFYKFACGRFIKNSVIPNDQDTAGPTETLRKTVDTQLRAVLEEPLTPKSPKFEQDLKNLYRLCMDEKRINARGIYPLLQLLEKAGGWPVVKDNHERDWSSWSLLETEISLERIIHSGGILFQLGVSKDFKDSNTIGIYIDQPSLGLESELLVKGLSDTSVAAYYEFMVDIAVVFGANRKHAANAMADCLSFEMDIARIMSTQEERRDIDRFYKNKFTIEQLIAIIPWIKWKRLLDGIMPESIQEFTNEILVIELDYLVKLGTLLNNYTKEVIANYMMWRAVNRLVNALSADVEEQKFKFETVIWGITERKHRWEHCLYMVSPRLNLALGYLYVKKYFNHETKDNALIIAHIVQLQMKKAIQELKWMDQSTKNYAQQKAATIVRSIGYPEELASLEELNRFYATMKINRDHFLEAIIDVNSFNNLYSWEKLVKPVIKHDWRDSVDVFSVNAYYDHQGNSIEFPGAVLQPPFFHAELPWYINFGGLGSVIGHEITHGFDDQGSQFNHLGNLESWWDNKSLEMFNHQKQCIIDQYNAFNDTTQTMMKVNGVVSQGENIADNGGLKLAWMAYQKILAGLPHHEPKLPGLENFSPAQLFLLSMANIWCSKTRTETLKLNIVTGTHPPDEFRVKGMIMNFDEFGKIFQCDPGTPMNPTKKCHIW</sequence>
<accession>A0A1B6ERH0</accession>
<gene>
    <name evidence="12" type="ORF">g.14991</name>
</gene>
<dbReference type="Pfam" id="PF05649">
    <property type="entry name" value="Peptidase_M13_N"/>
    <property type="match status" value="1"/>
</dbReference>
<protein>
    <recommendedName>
        <fullName evidence="13">Peptidase M13 N-terminal domain-containing protein</fullName>
    </recommendedName>
</protein>
<comment type="cofactor">
    <cofactor evidence="1">
        <name>Zn(2+)</name>
        <dbReference type="ChEBI" id="CHEBI:29105"/>
    </cofactor>
</comment>
<keyword evidence="8" id="KW-0482">Metalloprotease</keyword>
<organism evidence="12">
    <name type="scientific">Cuerna arida</name>
    <dbReference type="NCBI Taxonomy" id="1464854"/>
    <lineage>
        <taxon>Eukaryota</taxon>
        <taxon>Metazoa</taxon>
        <taxon>Ecdysozoa</taxon>
        <taxon>Arthropoda</taxon>
        <taxon>Hexapoda</taxon>
        <taxon>Insecta</taxon>
        <taxon>Pterygota</taxon>
        <taxon>Neoptera</taxon>
        <taxon>Paraneoptera</taxon>
        <taxon>Hemiptera</taxon>
        <taxon>Auchenorrhyncha</taxon>
        <taxon>Membracoidea</taxon>
        <taxon>Cicadellidae</taxon>
        <taxon>Cicadellinae</taxon>
        <taxon>Proconiini</taxon>
        <taxon>Cuerna</taxon>
    </lineage>
</organism>
<dbReference type="InterPro" id="IPR024079">
    <property type="entry name" value="MetalloPept_cat_dom_sf"/>
</dbReference>
<evidence type="ECO:0000259" key="10">
    <source>
        <dbReference type="Pfam" id="PF01431"/>
    </source>
</evidence>
<dbReference type="PANTHER" id="PTHR11733:SF224">
    <property type="entry name" value="NEPRILYSIN-2"/>
    <property type="match status" value="1"/>
</dbReference>
<dbReference type="GO" id="GO:0016485">
    <property type="term" value="P:protein processing"/>
    <property type="evidence" value="ECO:0007669"/>
    <property type="project" value="TreeGrafter"/>
</dbReference>
<keyword evidence="7" id="KW-0862">Zinc</keyword>
<dbReference type="EMBL" id="GECZ01029184">
    <property type="protein sequence ID" value="JAS40585.1"/>
    <property type="molecule type" value="Transcribed_RNA"/>
</dbReference>
<evidence type="ECO:0000313" key="12">
    <source>
        <dbReference type="EMBL" id="JAS40585.1"/>
    </source>
</evidence>
<name>A0A1B6ERH0_9HEMI</name>
<dbReference type="InterPro" id="IPR018497">
    <property type="entry name" value="Peptidase_M13_C"/>
</dbReference>
<dbReference type="PANTHER" id="PTHR11733">
    <property type="entry name" value="ZINC METALLOPROTEASE FAMILY M13 NEPRILYSIN-RELATED"/>
    <property type="match status" value="1"/>
</dbReference>
<evidence type="ECO:0000256" key="4">
    <source>
        <dbReference type="ARBA" id="ARBA00022670"/>
    </source>
</evidence>
<feature type="domain" description="Peptidase M13 N-terminal" evidence="11">
    <location>
        <begin position="53"/>
        <end position="443"/>
    </location>
</feature>
<dbReference type="GO" id="GO:0046872">
    <property type="term" value="F:metal ion binding"/>
    <property type="evidence" value="ECO:0007669"/>
    <property type="project" value="UniProtKB-KW"/>
</dbReference>
<dbReference type="SUPFAM" id="SSF55486">
    <property type="entry name" value="Metalloproteases ('zincins'), catalytic domain"/>
    <property type="match status" value="1"/>
</dbReference>
<evidence type="ECO:0000256" key="7">
    <source>
        <dbReference type="ARBA" id="ARBA00022833"/>
    </source>
</evidence>
<dbReference type="GO" id="GO:0005886">
    <property type="term" value="C:plasma membrane"/>
    <property type="evidence" value="ECO:0007669"/>
    <property type="project" value="UniProtKB-SubCell"/>
</dbReference>
<evidence type="ECO:0000256" key="9">
    <source>
        <dbReference type="SAM" id="SignalP"/>
    </source>
</evidence>
<dbReference type="GO" id="GO:0004222">
    <property type="term" value="F:metalloendopeptidase activity"/>
    <property type="evidence" value="ECO:0007669"/>
    <property type="project" value="InterPro"/>
</dbReference>
<dbReference type="Gene3D" id="1.10.1380.10">
    <property type="entry name" value="Neutral endopeptidase , domain2"/>
    <property type="match status" value="1"/>
</dbReference>
<dbReference type="InterPro" id="IPR000718">
    <property type="entry name" value="Peptidase_M13"/>
</dbReference>
<feature type="signal peptide" evidence="9">
    <location>
        <begin position="1"/>
        <end position="24"/>
    </location>
</feature>
<dbReference type="Gene3D" id="3.40.390.10">
    <property type="entry name" value="Collagenase (Catalytic Domain)"/>
    <property type="match status" value="1"/>
</dbReference>
<dbReference type="CDD" id="cd08662">
    <property type="entry name" value="M13"/>
    <property type="match status" value="1"/>
</dbReference>
<keyword evidence="6" id="KW-0378">Hydrolase</keyword>
<feature type="domain" description="Peptidase M13 C-terminal" evidence="10">
    <location>
        <begin position="504"/>
        <end position="712"/>
    </location>
</feature>
<dbReference type="PRINTS" id="PR00786">
    <property type="entry name" value="NEPRILYSIN"/>
</dbReference>
<feature type="chain" id="PRO_5008582309" description="Peptidase M13 N-terminal domain-containing protein" evidence="9">
    <location>
        <begin position="25"/>
        <end position="713"/>
    </location>
</feature>
<comment type="similarity">
    <text evidence="3">Belongs to the peptidase M13 family.</text>
</comment>
<evidence type="ECO:0000256" key="1">
    <source>
        <dbReference type="ARBA" id="ARBA00001947"/>
    </source>
</evidence>
<keyword evidence="5" id="KW-0479">Metal-binding</keyword>
<proteinExistence type="inferred from homology"/>
<dbReference type="PROSITE" id="PS51885">
    <property type="entry name" value="NEPRILYSIN"/>
    <property type="match status" value="1"/>
</dbReference>
<evidence type="ECO:0000259" key="11">
    <source>
        <dbReference type="Pfam" id="PF05649"/>
    </source>
</evidence>
<dbReference type="InterPro" id="IPR008753">
    <property type="entry name" value="Peptidase_M13_N"/>
</dbReference>
<evidence type="ECO:0000256" key="5">
    <source>
        <dbReference type="ARBA" id="ARBA00022723"/>
    </source>
</evidence>
<dbReference type="AlphaFoldDB" id="A0A1B6ERH0"/>
<dbReference type="InterPro" id="IPR042089">
    <property type="entry name" value="Peptidase_M13_dom_2"/>
</dbReference>
<evidence type="ECO:0000256" key="6">
    <source>
        <dbReference type="ARBA" id="ARBA00022801"/>
    </source>
</evidence>
<evidence type="ECO:0000256" key="3">
    <source>
        <dbReference type="ARBA" id="ARBA00007357"/>
    </source>
</evidence>
<evidence type="ECO:0008006" key="13">
    <source>
        <dbReference type="Google" id="ProtNLM"/>
    </source>
</evidence>
<keyword evidence="4" id="KW-0645">Protease</keyword>